<reference evidence="1 2" key="1">
    <citation type="submission" date="2017-09" db="EMBL/GenBank/DDBJ databases">
        <title>Depth-based differentiation of microbial function through sediment-hosted aquifers and enrichment of novel symbionts in the deep terrestrial subsurface.</title>
        <authorList>
            <person name="Probst A.J."/>
            <person name="Ladd B."/>
            <person name="Jarett J.K."/>
            <person name="Geller-Mcgrath D.E."/>
            <person name="Sieber C.M."/>
            <person name="Emerson J.B."/>
            <person name="Anantharaman K."/>
            <person name="Thomas B.C."/>
            <person name="Malmstrom R."/>
            <person name="Stieglmeier M."/>
            <person name="Klingl A."/>
            <person name="Woyke T."/>
            <person name="Ryan C.M."/>
            <person name="Banfield J.F."/>
        </authorList>
    </citation>
    <scope>NUCLEOTIDE SEQUENCE [LARGE SCALE GENOMIC DNA]</scope>
    <source>
        <strain evidence="1">CG11_big_fil_rev_8_21_14_0_20_37_11</strain>
    </source>
</reference>
<name>A0A2H0NHD8_9BACT</name>
<dbReference type="Proteomes" id="UP000230707">
    <property type="component" value="Unassembled WGS sequence"/>
</dbReference>
<dbReference type="EMBL" id="PCWS01000085">
    <property type="protein sequence ID" value="PIR08294.1"/>
    <property type="molecule type" value="Genomic_DNA"/>
</dbReference>
<gene>
    <name evidence="1" type="ORF">COV53_03805</name>
</gene>
<comment type="caution">
    <text evidence="1">The sequence shown here is derived from an EMBL/GenBank/DDBJ whole genome shotgun (WGS) entry which is preliminary data.</text>
</comment>
<evidence type="ECO:0000313" key="1">
    <source>
        <dbReference type="EMBL" id="PIR08294.1"/>
    </source>
</evidence>
<organism evidence="1 2">
    <name type="scientific">Candidatus Gottesmanbacteria bacterium CG11_big_fil_rev_8_21_14_0_20_37_11</name>
    <dbReference type="NCBI Taxonomy" id="1974575"/>
    <lineage>
        <taxon>Bacteria</taxon>
        <taxon>Candidatus Gottesmaniibacteriota</taxon>
    </lineage>
</organism>
<sequence>MKFLIVDSYYQGFLDYFRKTNPLLKNESYDIQLNSLFERFFGTGDYYSYHLKSLGHQAEEYIVNDEILQRRWAEENNIYITKNSLISKLQMYPYIHRYLGRPLWIQQIVIAQIQKFKPDIIYVQDLSILNTDTLKEVKGICKLLVGQIASPLPSKKNL</sequence>
<dbReference type="AlphaFoldDB" id="A0A2H0NHD8"/>
<feature type="non-terminal residue" evidence="1">
    <location>
        <position position="158"/>
    </location>
</feature>
<proteinExistence type="predicted"/>
<accession>A0A2H0NHD8</accession>
<evidence type="ECO:0000313" key="2">
    <source>
        <dbReference type="Proteomes" id="UP000230707"/>
    </source>
</evidence>
<protein>
    <submittedName>
        <fullName evidence="1">Uncharacterized protein</fullName>
    </submittedName>
</protein>